<dbReference type="GO" id="GO:0008146">
    <property type="term" value="F:sulfotransferase activity"/>
    <property type="evidence" value="ECO:0007669"/>
    <property type="project" value="InterPro"/>
</dbReference>
<accession>A0AAN8XQH7</accession>
<evidence type="ECO:0000256" key="2">
    <source>
        <dbReference type="ARBA" id="ARBA00022679"/>
    </source>
</evidence>
<evidence type="ECO:0000313" key="5">
    <source>
        <dbReference type="Proteomes" id="UP001381693"/>
    </source>
</evidence>
<evidence type="ECO:0000313" key="4">
    <source>
        <dbReference type="EMBL" id="KAK7082355.1"/>
    </source>
</evidence>
<dbReference type="PANTHER" id="PTHR11783">
    <property type="entry name" value="SULFOTRANSFERASE SULT"/>
    <property type="match status" value="1"/>
</dbReference>
<gene>
    <name evidence="4" type="ORF">SK128_011527</name>
</gene>
<feature type="domain" description="Sulfotransferase" evidence="3">
    <location>
        <begin position="38"/>
        <end position="234"/>
    </location>
</feature>
<keyword evidence="5" id="KW-1185">Reference proteome</keyword>
<organism evidence="4 5">
    <name type="scientific">Halocaridina rubra</name>
    <name type="common">Hawaiian red shrimp</name>
    <dbReference type="NCBI Taxonomy" id="373956"/>
    <lineage>
        <taxon>Eukaryota</taxon>
        <taxon>Metazoa</taxon>
        <taxon>Ecdysozoa</taxon>
        <taxon>Arthropoda</taxon>
        <taxon>Crustacea</taxon>
        <taxon>Multicrustacea</taxon>
        <taxon>Malacostraca</taxon>
        <taxon>Eumalacostraca</taxon>
        <taxon>Eucarida</taxon>
        <taxon>Decapoda</taxon>
        <taxon>Pleocyemata</taxon>
        <taxon>Caridea</taxon>
        <taxon>Atyoidea</taxon>
        <taxon>Atyidae</taxon>
        <taxon>Halocaridina</taxon>
    </lineage>
</organism>
<dbReference type="SUPFAM" id="SSF52540">
    <property type="entry name" value="P-loop containing nucleoside triphosphate hydrolases"/>
    <property type="match status" value="1"/>
</dbReference>
<comment type="similarity">
    <text evidence="1">Belongs to the sulfotransferase 1 family.</text>
</comment>
<name>A0AAN8XQH7_HALRR</name>
<dbReference type="InterPro" id="IPR000863">
    <property type="entry name" value="Sulfotransferase_dom"/>
</dbReference>
<reference evidence="4 5" key="1">
    <citation type="submission" date="2023-11" db="EMBL/GenBank/DDBJ databases">
        <title>Halocaridina rubra genome assembly.</title>
        <authorList>
            <person name="Smith C."/>
        </authorList>
    </citation>
    <scope>NUCLEOTIDE SEQUENCE [LARGE SCALE GENOMIC DNA]</scope>
    <source>
        <strain evidence="4">EP-1</strain>
        <tissue evidence="4">Whole</tissue>
    </source>
</reference>
<sequence length="243" mass="27750">MDMLMPTLLGPPPMNDPLIQAFLKRCPGKNPMDGLNLQLSEAVPDPRIIKCHLPFSLMPPSTLDTSKVVYVARNPKDVIVSFHHHCRVNRAHGFLGTFEEFVQYFVDDDLLYGPYWLHLKEAWEKRSHPNMHIAFFEDLKSDPMGELRKLNVFLNTNLTEKQLEGIAKFTSFNEMKARAIKSGFNEDDLPMFKKDIVKKDGGFFRKGEAGDWKGKLTPALDAKVDQWIQKNLGSVGIPFKYGK</sequence>
<keyword evidence="2" id="KW-0808">Transferase</keyword>
<evidence type="ECO:0000259" key="3">
    <source>
        <dbReference type="Pfam" id="PF00685"/>
    </source>
</evidence>
<evidence type="ECO:0000256" key="1">
    <source>
        <dbReference type="ARBA" id="ARBA00005771"/>
    </source>
</evidence>
<dbReference type="Pfam" id="PF00685">
    <property type="entry name" value="Sulfotransfer_1"/>
    <property type="match status" value="1"/>
</dbReference>
<dbReference type="EMBL" id="JAXCGZ010004060">
    <property type="protein sequence ID" value="KAK7082355.1"/>
    <property type="molecule type" value="Genomic_DNA"/>
</dbReference>
<comment type="caution">
    <text evidence="4">The sequence shown here is derived from an EMBL/GenBank/DDBJ whole genome shotgun (WGS) entry which is preliminary data.</text>
</comment>
<dbReference type="InterPro" id="IPR027417">
    <property type="entry name" value="P-loop_NTPase"/>
</dbReference>
<proteinExistence type="inferred from homology"/>
<protein>
    <recommendedName>
        <fullName evidence="3">Sulfotransferase domain-containing protein</fullName>
    </recommendedName>
</protein>
<dbReference type="AlphaFoldDB" id="A0AAN8XQH7"/>
<dbReference type="Gene3D" id="3.40.50.300">
    <property type="entry name" value="P-loop containing nucleotide triphosphate hydrolases"/>
    <property type="match status" value="1"/>
</dbReference>
<dbReference type="Proteomes" id="UP001381693">
    <property type="component" value="Unassembled WGS sequence"/>
</dbReference>